<dbReference type="Pfam" id="PF10396">
    <property type="entry name" value="TrmE_N"/>
    <property type="match status" value="1"/>
</dbReference>
<evidence type="ECO:0000256" key="1">
    <source>
        <dbReference type="ARBA" id="ARBA00011043"/>
    </source>
</evidence>
<dbReference type="InterPro" id="IPR027417">
    <property type="entry name" value="P-loop_NTPase"/>
</dbReference>
<dbReference type="CDD" id="cd04164">
    <property type="entry name" value="trmE"/>
    <property type="match status" value="1"/>
</dbReference>
<dbReference type="GO" id="GO:0030488">
    <property type="term" value="P:tRNA methylation"/>
    <property type="evidence" value="ECO:0007669"/>
    <property type="project" value="TreeGrafter"/>
</dbReference>
<dbReference type="PANTHER" id="PTHR42714:SF2">
    <property type="entry name" value="TRNA MODIFICATION GTPASE GTPBP3, MITOCHONDRIAL"/>
    <property type="match status" value="1"/>
</dbReference>
<dbReference type="InterPro" id="IPR031168">
    <property type="entry name" value="G_TrmE"/>
</dbReference>
<dbReference type="Pfam" id="PF01926">
    <property type="entry name" value="MMR_HSR1"/>
    <property type="match status" value="1"/>
</dbReference>
<accession>A0A084VDA9</accession>
<dbReference type="InterPro" id="IPR005225">
    <property type="entry name" value="Small_GTP-bd"/>
</dbReference>
<dbReference type="PRINTS" id="PR00326">
    <property type="entry name" value="GTP1OBG"/>
</dbReference>
<dbReference type="NCBIfam" id="TIGR00231">
    <property type="entry name" value="small_GTP"/>
    <property type="match status" value="1"/>
</dbReference>
<dbReference type="Proteomes" id="UP000030765">
    <property type="component" value="Unassembled WGS sequence"/>
</dbReference>
<dbReference type="InterPro" id="IPR004520">
    <property type="entry name" value="GTPase_MnmE"/>
</dbReference>
<dbReference type="NCBIfam" id="TIGR00450">
    <property type="entry name" value="mnmE_trmE_thdF"/>
    <property type="match status" value="1"/>
</dbReference>
<comment type="similarity">
    <text evidence="1 5">Belongs to the TRAFAC class TrmE-Era-EngA-EngB-Septin-like GTPase superfamily. TrmE GTPase family.</text>
</comment>
<dbReference type="STRING" id="74873.A0A084VDA9"/>
<keyword evidence="4 5" id="KW-0342">GTP-binding</keyword>
<dbReference type="OrthoDB" id="188276at2759"/>
<dbReference type="HAMAP" id="MF_00379">
    <property type="entry name" value="GTPase_MnmE"/>
    <property type="match status" value="1"/>
</dbReference>
<dbReference type="EMBL" id="ATLV01011204">
    <property type="status" value="NOT_ANNOTATED_CDS"/>
    <property type="molecule type" value="Genomic_DNA"/>
</dbReference>
<dbReference type="NCBIfam" id="NF003661">
    <property type="entry name" value="PRK05291.1-3"/>
    <property type="match status" value="1"/>
</dbReference>
<keyword evidence="9" id="KW-1185">Reference proteome</keyword>
<gene>
    <name evidence="7" type="ORF">ZHAS_00002918</name>
</gene>
<evidence type="ECO:0000259" key="6">
    <source>
        <dbReference type="PROSITE" id="PS51709"/>
    </source>
</evidence>
<dbReference type="VEuPathDB" id="VectorBase:ASIC002918"/>
<dbReference type="EnsemblMetazoa" id="ASIC002918-RA">
    <property type="protein sequence ID" value="ASIC002918-PA"/>
    <property type="gene ID" value="ASIC002918"/>
</dbReference>
<feature type="domain" description="TrmE-type G" evidence="6">
    <location>
        <begin position="160"/>
        <end position="327"/>
    </location>
</feature>
<dbReference type="VEuPathDB" id="VectorBase:ASIS007154"/>
<dbReference type="EMBL" id="KE524652">
    <property type="protein sequence ID" value="KFB35953.1"/>
    <property type="molecule type" value="Genomic_DNA"/>
</dbReference>
<protein>
    <submittedName>
        <fullName evidence="7">AGAP002133-PA-like protein</fullName>
    </submittedName>
</protein>
<dbReference type="SUPFAM" id="SSF116878">
    <property type="entry name" value="TrmE connector domain"/>
    <property type="match status" value="1"/>
</dbReference>
<reference evidence="8" key="2">
    <citation type="submission" date="2020-05" db="UniProtKB">
        <authorList>
            <consortium name="EnsemblMetazoa"/>
        </authorList>
    </citation>
    <scope>IDENTIFICATION</scope>
</reference>
<dbReference type="InterPro" id="IPR025867">
    <property type="entry name" value="MnmE_helical"/>
</dbReference>
<dbReference type="Gene3D" id="3.40.50.300">
    <property type="entry name" value="P-loop containing nucleotide triphosphate hydrolases"/>
    <property type="match status" value="1"/>
</dbReference>
<evidence type="ECO:0000256" key="3">
    <source>
        <dbReference type="ARBA" id="ARBA00022741"/>
    </source>
</evidence>
<dbReference type="InterPro" id="IPR027368">
    <property type="entry name" value="MnmE_dom2"/>
</dbReference>
<evidence type="ECO:0000256" key="2">
    <source>
        <dbReference type="ARBA" id="ARBA00022694"/>
    </source>
</evidence>
<dbReference type="CDD" id="cd14858">
    <property type="entry name" value="TrmE_N"/>
    <property type="match status" value="1"/>
</dbReference>
<sequence length="411" mass="45401">MIDRGLLLWFPGPNSFTGDDTIEFHVHGGSAIVSAMYDSLGAFPDTRLAEPGEFTKRAFYAGKMDLTEVEGLADLIHAETEAQRRQALRQANGQLSHFYNSMRSRLVKAIASVEAYIDFAEDQDVDDGVLDATLVEVESLIAELKSHLDDNRRGERLRNGVRAAIVGAPNVGKSSLINLLSQRNVSIVTNIAGTTRDIVESHYDIAGYPVILADTAGLRAFTDDIVESEGIARARAYVDAADLLVLVLDATKLEQPARVDLHLREYAKSIGLSDETLARAMIVLNKCDLLTDAMVDALKTNTSLNLISCKNEAGLPEMLDRMKTRLVQLCGNPLTECPTISQERHRYHLKQCLKQLERYRNYFADTLVGDRDLAIVTYHLRAAVRSIGKITGSVETEEILDVIFSTFCIGK</sequence>
<dbReference type="SUPFAM" id="SSF52540">
    <property type="entry name" value="P-loop containing nucleoside triphosphate hydrolases"/>
    <property type="match status" value="1"/>
</dbReference>
<dbReference type="AlphaFoldDB" id="A0A084VDA9"/>
<evidence type="ECO:0000256" key="5">
    <source>
        <dbReference type="RuleBase" id="RU003313"/>
    </source>
</evidence>
<dbReference type="PROSITE" id="PS51709">
    <property type="entry name" value="G_TRME"/>
    <property type="match status" value="1"/>
</dbReference>
<dbReference type="OMA" id="EFHCHGG"/>
<proteinExistence type="inferred from homology"/>
<evidence type="ECO:0000313" key="7">
    <source>
        <dbReference type="EMBL" id="KFB35953.1"/>
    </source>
</evidence>
<keyword evidence="2 5" id="KW-0819">tRNA processing</keyword>
<reference evidence="7 9" key="1">
    <citation type="journal article" date="2014" name="BMC Genomics">
        <title>Genome sequence of Anopheles sinensis provides insight into genetics basis of mosquito competence for malaria parasites.</title>
        <authorList>
            <person name="Zhou D."/>
            <person name="Zhang D."/>
            <person name="Ding G."/>
            <person name="Shi L."/>
            <person name="Hou Q."/>
            <person name="Ye Y."/>
            <person name="Xu Y."/>
            <person name="Zhou H."/>
            <person name="Xiong C."/>
            <person name="Li S."/>
            <person name="Yu J."/>
            <person name="Hong S."/>
            <person name="Yu X."/>
            <person name="Zou P."/>
            <person name="Chen C."/>
            <person name="Chang X."/>
            <person name="Wang W."/>
            <person name="Lv Y."/>
            <person name="Sun Y."/>
            <person name="Ma L."/>
            <person name="Shen B."/>
            <person name="Zhu C."/>
        </authorList>
    </citation>
    <scope>NUCLEOTIDE SEQUENCE [LARGE SCALE GENOMIC DNA]</scope>
</reference>
<dbReference type="GO" id="GO:0002098">
    <property type="term" value="P:tRNA wobble uridine modification"/>
    <property type="evidence" value="ECO:0007669"/>
    <property type="project" value="TreeGrafter"/>
</dbReference>
<dbReference type="Gene3D" id="1.20.120.430">
    <property type="entry name" value="tRNA modification GTPase MnmE domain 2"/>
    <property type="match status" value="1"/>
</dbReference>
<dbReference type="PANTHER" id="PTHR42714">
    <property type="entry name" value="TRNA MODIFICATION GTPASE GTPBP3"/>
    <property type="match status" value="1"/>
</dbReference>
<dbReference type="GO" id="GO:0003924">
    <property type="term" value="F:GTPase activity"/>
    <property type="evidence" value="ECO:0007669"/>
    <property type="project" value="InterPro"/>
</dbReference>
<dbReference type="GO" id="GO:0005525">
    <property type="term" value="F:GTP binding"/>
    <property type="evidence" value="ECO:0007669"/>
    <property type="project" value="UniProtKB-KW"/>
</dbReference>
<dbReference type="InterPro" id="IPR027266">
    <property type="entry name" value="TrmE/GcvT-like"/>
</dbReference>
<keyword evidence="3 5" id="KW-0547">Nucleotide-binding</keyword>
<evidence type="ECO:0000256" key="4">
    <source>
        <dbReference type="ARBA" id="ARBA00023134"/>
    </source>
</evidence>
<evidence type="ECO:0000313" key="8">
    <source>
        <dbReference type="EnsemblMetazoa" id="ASIC002918-PA"/>
    </source>
</evidence>
<dbReference type="Gene3D" id="3.30.1360.120">
    <property type="entry name" value="Probable tRNA modification gtpase trme, domain 1"/>
    <property type="match status" value="1"/>
</dbReference>
<dbReference type="InterPro" id="IPR018948">
    <property type="entry name" value="GTP-bd_TrmE_N"/>
</dbReference>
<dbReference type="Pfam" id="PF12631">
    <property type="entry name" value="MnmE_helical"/>
    <property type="match status" value="1"/>
</dbReference>
<organism evidence="7">
    <name type="scientific">Anopheles sinensis</name>
    <name type="common">Mosquito</name>
    <dbReference type="NCBI Taxonomy" id="74873"/>
    <lineage>
        <taxon>Eukaryota</taxon>
        <taxon>Metazoa</taxon>
        <taxon>Ecdysozoa</taxon>
        <taxon>Arthropoda</taxon>
        <taxon>Hexapoda</taxon>
        <taxon>Insecta</taxon>
        <taxon>Pterygota</taxon>
        <taxon>Neoptera</taxon>
        <taxon>Endopterygota</taxon>
        <taxon>Diptera</taxon>
        <taxon>Nematocera</taxon>
        <taxon>Culicoidea</taxon>
        <taxon>Culicidae</taxon>
        <taxon>Anophelinae</taxon>
        <taxon>Anopheles</taxon>
    </lineage>
</organism>
<dbReference type="GO" id="GO:0005739">
    <property type="term" value="C:mitochondrion"/>
    <property type="evidence" value="ECO:0007669"/>
    <property type="project" value="TreeGrafter"/>
</dbReference>
<dbReference type="InterPro" id="IPR006073">
    <property type="entry name" value="GTP-bd"/>
</dbReference>
<evidence type="ECO:0000313" key="9">
    <source>
        <dbReference type="Proteomes" id="UP000030765"/>
    </source>
</evidence>
<name>A0A084VDA9_ANOSI</name>